<evidence type="ECO:0000313" key="2">
    <source>
        <dbReference type="EMBL" id="QTE21146.1"/>
    </source>
</evidence>
<keyword evidence="3" id="KW-1185">Reference proteome</keyword>
<feature type="transmembrane region" description="Helical" evidence="1">
    <location>
        <begin position="12"/>
        <end position="35"/>
    </location>
</feature>
<protein>
    <recommendedName>
        <fullName evidence="4">Polymer-forming cytoskeletal protein</fullName>
    </recommendedName>
</protein>
<dbReference type="AlphaFoldDB" id="A0A975CQ52"/>
<dbReference type="RefSeq" id="WP_208076741.1">
    <property type="nucleotide sequence ID" value="NZ_CP071869.1"/>
</dbReference>
<gene>
    <name evidence="2" type="ORF">J3359_09810</name>
</gene>
<keyword evidence="1" id="KW-1133">Transmembrane helix</keyword>
<evidence type="ECO:0008006" key="4">
    <source>
        <dbReference type="Google" id="ProtNLM"/>
    </source>
</evidence>
<evidence type="ECO:0000313" key="3">
    <source>
        <dbReference type="Proteomes" id="UP000663920"/>
    </source>
</evidence>
<reference evidence="2 3" key="1">
    <citation type="submission" date="2021-03" db="EMBL/GenBank/DDBJ databases">
        <title>Complete genome of Polaribacter_sp.SM13.</title>
        <authorList>
            <person name="Jeong S.W."/>
            <person name="Bae J.W."/>
        </authorList>
    </citation>
    <scope>NUCLEOTIDE SEQUENCE [LARGE SCALE GENOMIC DNA]</scope>
    <source>
        <strain evidence="2 3">SM13</strain>
    </source>
</reference>
<accession>A0A975CQ52</accession>
<dbReference type="EMBL" id="CP071869">
    <property type="protein sequence ID" value="QTE21146.1"/>
    <property type="molecule type" value="Genomic_DNA"/>
</dbReference>
<proteinExistence type="predicted"/>
<name>A0A975CQ52_9FLAO</name>
<organism evidence="2 3">
    <name type="scientific">Polaribacter cellanae</name>
    <dbReference type="NCBI Taxonomy" id="2818493"/>
    <lineage>
        <taxon>Bacteria</taxon>
        <taxon>Pseudomonadati</taxon>
        <taxon>Bacteroidota</taxon>
        <taxon>Flavobacteriia</taxon>
        <taxon>Flavobacteriales</taxon>
        <taxon>Flavobacteriaceae</taxon>
    </lineage>
</organism>
<dbReference type="Proteomes" id="UP000663920">
    <property type="component" value="Chromosome"/>
</dbReference>
<evidence type="ECO:0000256" key="1">
    <source>
        <dbReference type="SAM" id="Phobius"/>
    </source>
</evidence>
<sequence>MLFLKKIKAGALQYVLVISVVIGIIIFAFISLIYLQQKMTLKHQFSKKAIHNTLAGFDYLRNNTIAYDEEKIFNFFDEKNTETAILKKHWGVFDLAIVTSKVKNEVFEKIGLLGVKNSERKALYLKDNNQSLVLVGNTKITGNAQLPKQGVKTGSIGGFSYYGNSLVNGIKTFSSNELPKIKNLAYLKNFFSSYQKQNISEFELENNLKLHNSFTENTLLYEDENIVQLENVSLSGNIILVSKKSIHIKSTAKLKDVILIAPEIIIESNVTGNFQAFANKKIIVGENCLLMYPTVLSLFENNENQNSEKNKIEINQIKIAENSEVRGVVLFETESISTNYNAQVSIEKNAIIKGEIYCAKNLDLQGSVFGSVYTSNFIVNKFGGIFVNHIYNGVINSKELPLEYAGLQIHQDLNTVAKWLN</sequence>
<dbReference type="KEGG" id="pcea:J3359_09810"/>
<keyword evidence="1" id="KW-0812">Transmembrane</keyword>
<keyword evidence="1" id="KW-0472">Membrane</keyword>